<evidence type="ECO:0000256" key="2">
    <source>
        <dbReference type="ARBA" id="ARBA00022475"/>
    </source>
</evidence>
<reference evidence="8" key="1">
    <citation type="submission" date="2022-01" db="EMBL/GenBank/DDBJ databases">
        <authorList>
            <person name="Criscuolo A."/>
        </authorList>
    </citation>
    <scope>NUCLEOTIDE SEQUENCE</scope>
    <source>
        <strain evidence="8">CIP111893</strain>
    </source>
</reference>
<evidence type="ECO:0000256" key="1">
    <source>
        <dbReference type="ARBA" id="ARBA00004651"/>
    </source>
</evidence>
<feature type="transmembrane region" description="Helical" evidence="6">
    <location>
        <begin position="67"/>
        <end position="89"/>
    </location>
</feature>
<dbReference type="PANTHER" id="PTHR36115">
    <property type="entry name" value="PROLINE-RICH ANTIGEN HOMOLOG-RELATED"/>
    <property type="match status" value="1"/>
</dbReference>
<dbReference type="InterPro" id="IPR051791">
    <property type="entry name" value="Pra-immunoreactive"/>
</dbReference>
<dbReference type="Proteomes" id="UP000838686">
    <property type="component" value="Unassembled WGS sequence"/>
</dbReference>
<dbReference type="InterPro" id="IPR010432">
    <property type="entry name" value="RDD"/>
</dbReference>
<evidence type="ECO:0000259" key="7">
    <source>
        <dbReference type="Pfam" id="PF06271"/>
    </source>
</evidence>
<keyword evidence="9" id="KW-1185">Reference proteome</keyword>
<dbReference type="Pfam" id="PF06271">
    <property type="entry name" value="RDD"/>
    <property type="match status" value="1"/>
</dbReference>
<dbReference type="RefSeq" id="WP_236338159.1">
    <property type="nucleotide sequence ID" value="NZ_CAKMMF010000001.1"/>
</dbReference>
<keyword evidence="2" id="KW-1003">Cell membrane</keyword>
<evidence type="ECO:0000256" key="5">
    <source>
        <dbReference type="ARBA" id="ARBA00023136"/>
    </source>
</evidence>
<organism evidence="8 9">
    <name type="scientific">Paenibacillus plantiphilus</name>
    <dbReference type="NCBI Taxonomy" id="2905650"/>
    <lineage>
        <taxon>Bacteria</taxon>
        <taxon>Bacillati</taxon>
        <taxon>Bacillota</taxon>
        <taxon>Bacilli</taxon>
        <taxon>Bacillales</taxon>
        <taxon>Paenibacillaceae</taxon>
        <taxon>Paenibacillus</taxon>
    </lineage>
</organism>
<evidence type="ECO:0000256" key="6">
    <source>
        <dbReference type="SAM" id="Phobius"/>
    </source>
</evidence>
<keyword evidence="3 6" id="KW-0812">Transmembrane</keyword>
<feature type="transmembrane region" description="Helical" evidence="6">
    <location>
        <begin position="17"/>
        <end position="38"/>
    </location>
</feature>
<comment type="subcellular location">
    <subcellularLocation>
        <location evidence="1">Cell membrane</location>
        <topology evidence="1">Multi-pass membrane protein</topology>
    </subcellularLocation>
</comment>
<comment type="caution">
    <text evidence="8">The sequence shown here is derived from an EMBL/GenBank/DDBJ whole genome shotgun (WGS) entry which is preliminary data.</text>
</comment>
<dbReference type="EMBL" id="CAKMMF010000001">
    <property type="protein sequence ID" value="CAH1189908.1"/>
    <property type="molecule type" value="Genomic_DNA"/>
</dbReference>
<evidence type="ECO:0000256" key="4">
    <source>
        <dbReference type="ARBA" id="ARBA00022989"/>
    </source>
</evidence>
<keyword evidence="5 6" id="KW-0472">Membrane</keyword>
<sequence>MYAGFWKRFAANLIDSMILNIVIVALFFIYFIIMYTVIGTYQLSEVYSEGTFSEMFAAGAGTETTALAVWVILMLLFLFVFPFIVYWLYYAFMESSKHRATVGKMALGIVVVNNSLERLTFGRATGRCLGRVVTNFTFYIGYIMAAFTERNQALHDLIASTYVVNKEHLEYENKRAEYDGGQYAGGYGDGREN</sequence>
<evidence type="ECO:0000313" key="9">
    <source>
        <dbReference type="Proteomes" id="UP000838686"/>
    </source>
</evidence>
<accession>A0ABM9BP37</accession>
<keyword evidence="4 6" id="KW-1133">Transmembrane helix</keyword>
<protein>
    <recommendedName>
        <fullName evidence="7">RDD domain-containing protein</fullName>
    </recommendedName>
</protein>
<feature type="domain" description="RDD" evidence="7">
    <location>
        <begin position="2"/>
        <end position="159"/>
    </location>
</feature>
<name>A0ABM9BP37_9BACL</name>
<evidence type="ECO:0000256" key="3">
    <source>
        <dbReference type="ARBA" id="ARBA00022692"/>
    </source>
</evidence>
<gene>
    <name evidence="8" type="ORF">PAECIP111893_00006</name>
</gene>
<evidence type="ECO:0000313" key="8">
    <source>
        <dbReference type="EMBL" id="CAH1189908.1"/>
    </source>
</evidence>
<proteinExistence type="predicted"/>